<keyword evidence="10 13" id="KW-0503">Monooxygenase</keyword>
<feature type="transmembrane region" description="Helical" evidence="14">
    <location>
        <begin position="575"/>
        <end position="596"/>
    </location>
</feature>
<dbReference type="PANTHER" id="PTHR47944:SF17">
    <property type="entry name" value="3,9-DIHYDROXYPTEROCARPAN 6A-MONOOXYGENASE"/>
    <property type="match status" value="1"/>
</dbReference>
<dbReference type="Proteomes" id="UP001140206">
    <property type="component" value="Chromosome 2"/>
</dbReference>
<dbReference type="GO" id="GO:0016705">
    <property type="term" value="F:oxidoreductase activity, acting on paired donors, with incorporation or reduction of molecular oxygen"/>
    <property type="evidence" value="ECO:0007669"/>
    <property type="project" value="InterPro"/>
</dbReference>
<keyword evidence="7 14" id="KW-1133">Transmembrane helix</keyword>
<comment type="similarity">
    <text evidence="3 13">Belongs to the cytochrome P450 family.</text>
</comment>
<dbReference type="SUPFAM" id="SSF48264">
    <property type="entry name" value="Cytochrome P450"/>
    <property type="match status" value="1"/>
</dbReference>
<keyword evidence="5 14" id="KW-0812">Transmembrane</keyword>
<dbReference type="EMBL" id="JAMFTS010000002">
    <property type="protein sequence ID" value="KAJ4799083.1"/>
    <property type="molecule type" value="Genomic_DNA"/>
</dbReference>
<dbReference type="PANTHER" id="PTHR47944">
    <property type="entry name" value="CYTOCHROME P450 98A9"/>
    <property type="match status" value="1"/>
</dbReference>
<sequence length="676" mass="75937">MGILFAPTLELFNSSTQTILVILLVTLAIILSTSKPNSKLSATIPSPVALPIIGHLHLLGHLPHQSLQRIALRHGPLFRVRLGSIDYLAINSPSTVKSFLKNHETTFANRATSTGILHLAYDGSDMSFAPYSPHWVFMRKLTMTQLLGGKTIDKLHLIRKEEIKRLLRGFYDKSRKGERVNLPKEFIGLASSIVSRMSVGRQWAGKDDELAELKTVINELEEILGLFDFKDHIWVLKQLGKLGIDFQGIDSKVEEVKGKYDRMVERVLRAKEAERQQLTRKKDGGEGMVKDILDLLMDVHDDENAEKKLTRENIKSYILNILAAGTSTSALTIEWALAEMMNHPNVLRKLLNELDTIVGKDRLIEESDLPRLPYLHAIIKETLRLHCPIPMVARKGSEDCTIDGHFVPAGTPVFVNYWAVGRDPEFWKNPLEFNPERFTGDDNLNDIDFRGQHFQLLPFGTGRRMCPGITLALFVVKTGFAALVQCFDWPSAEGSVDMTEGPGITLTRAKPLHIFCCLPASLSPFPVSLRLSTNLFSAQSYVLWFLTSDGDLVGAECLFTSPHLICKGWASELCWRIILGVVLAFFYVGLGCYRALSYHRGTFLMGSDHNDEFYVDANGKIIKCCKVSALTTFDVILFAISMDILKHDDHRRMFLNDFNAVQCTTRHASYTSLMDG</sequence>
<evidence type="ECO:0000256" key="9">
    <source>
        <dbReference type="ARBA" id="ARBA00023004"/>
    </source>
</evidence>
<name>A0AAV8G858_9POAL</name>
<dbReference type="GO" id="GO:0005506">
    <property type="term" value="F:iron ion binding"/>
    <property type="evidence" value="ECO:0007669"/>
    <property type="project" value="InterPro"/>
</dbReference>
<evidence type="ECO:0000256" key="11">
    <source>
        <dbReference type="ARBA" id="ARBA00023136"/>
    </source>
</evidence>
<evidence type="ECO:0000256" key="10">
    <source>
        <dbReference type="ARBA" id="ARBA00023033"/>
    </source>
</evidence>
<dbReference type="InterPro" id="IPR002401">
    <property type="entry name" value="Cyt_P450_E_grp-I"/>
</dbReference>
<organism evidence="15 16">
    <name type="scientific">Rhynchospora pubera</name>
    <dbReference type="NCBI Taxonomy" id="906938"/>
    <lineage>
        <taxon>Eukaryota</taxon>
        <taxon>Viridiplantae</taxon>
        <taxon>Streptophyta</taxon>
        <taxon>Embryophyta</taxon>
        <taxon>Tracheophyta</taxon>
        <taxon>Spermatophyta</taxon>
        <taxon>Magnoliopsida</taxon>
        <taxon>Liliopsida</taxon>
        <taxon>Poales</taxon>
        <taxon>Cyperaceae</taxon>
        <taxon>Cyperoideae</taxon>
        <taxon>Rhynchosporeae</taxon>
        <taxon>Rhynchospora</taxon>
    </lineage>
</organism>
<evidence type="ECO:0000256" key="5">
    <source>
        <dbReference type="ARBA" id="ARBA00022692"/>
    </source>
</evidence>
<protein>
    <submittedName>
        <fullName evidence="15">Cytochrome P450 93A3</fullName>
    </submittedName>
</protein>
<accession>A0AAV8G858</accession>
<evidence type="ECO:0000313" key="15">
    <source>
        <dbReference type="EMBL" id="KAJ4799083.1"/>
    </source>
</evidence>
<evidence type="ECO:0000256" key="14">
    <source>
        <dbReference type="SAM" id="Phobius"/>
    </source>
</evidence>
<keyword evidence="16" id="KW-1185">Reference proteome</keyword>
<evidence type="ECO:0000256" key="3">
    <source>
        <dbReference type="ARBA" id="ARBA00010617"/>
    </source>
</evidence>
<keyword evidence="4 12" id="KW-0349">Heme</keyword>
<dbReference type="PRINTS" id="PR00385">
    <property type="entry name" value="P450"/>
</dbReference>
<keyword evidence="8 13" id="KW-0560">Oxidoreductase</keyword>
<feature type="binding site" description="axial binding residue" evidence="12">
    <location>
        <position position="466"/>
    </location>
    <ligand>
        <name>heme</name>
        <dbReference type="ChEBI" id="CHEBI:30413"/>
    </ligand>
    <ligandPart>
        <name>Fe</name>
        <dbReference type="ChEBI" id="CHEBI:18248"/>
    </ligandPart>
</feature>
<dbReference type="Gene3D" id="1.10.630.10">
    <property type="entry name" value="Cytochrome P450"/>
    <property type="match status" value="1"/>
</dbReference>
<dbReference type="FunFam" id="1.10.630.10:FF:000126">
    <property type="entry name" value="Predicted protein"/>
    <property type="match status" value="1"/>
</dbReference>
<comment type="cofactor">
    <cofactor evidence="1 12">
        <name>heme</name>
        <dbReference type="ChEBI" id="CHEBI:30413"/>
    </cofactor>
</comment>
<keyword evidence="6 12" id="KW-0479">Metal-binding</keyword>
<evidence type="ECO:0000256" key="4">
    <source>
        <dbReference type="ARBA" id="ARBA00022617"/>
    </source>
</evidence>
<keyword evidence="11 14" id="KW-0472">Membrane</keyword>
<comment type="subcellular location">
    <subcellularLocation>
        <location evidence="2">Membrane</location>
        <topology evidence="2">Single-pass membrane protein</topology>
    </subcellularLocation>
</comment>
<dbReference type="AlphaFoldDB" id="A0AAV8G858"/>
<comment type="caution">
    <text evidence="15">The sequence shown here is derived from an EMBL/GenBank/DDBJ whole genome shotgun (WGS) entry which is preliminary data.</text>
</comment>
<evidence type="ECO:0000256" key="6">
    <source>
        <dbReference type="ARBA" id="ARBA00022723"/>
    </source>
</evidence>
<evidence type="ECO:0000256" key="8">
    <source>
        <dbReference type="ARBA" id="ARBA00023002"/>
    </source>
</evidence>
<evidence type="ECO:0000256" key="12">
    <source>
        <dbReference type="PIRSR" id="PIRSR602401-1"/>
    </source>
</evidence>
<evidence type="ECO:0000256" key="2">
    <source>
        <dbReference type="ARBA" id="ARBA00004167"/>
    </source>
</evidence>
<feature type="transmembrane region" description="Helical" evidence="14">
    <location>
        <begin position="12"/>
        <end position="31"/>
    </location>
</feature>
<dbReference type="GO" id="GO:0020037">
    <property type="term" value="F:heme binding"/>
    <property type="evidence" value="ECO:0007669"/>
    <property type="project" value="InterPro"/>
</dbReference>
<dbReference type="GO" id="GO:0004497">
    <property type="term" value="F:monooxygenase activity"/>
    <property type="evidence" value="ECO:0007669"/>
    <property type="project" value="UniProtKB-KW"/>
</dbReference>
<evidence type="ECO:0000256" key="1">
    <source>
        <dbReference type="ARBA" id="ARBA00001971"/>
    </source>
</evidence>
<dbReference type="PROSITE" id="PS00086">
    <property type="entry name" value="CYTOCHROME_P450"/>
    <property type="match status" value="1"/>
</dbReference>
<dbReference type="Pfam" id="PF00067">
    <property type="entry name" value="p450"/>
    <property type="match status" value="1"/>
</dbReference>
<evidence type="ECO:0000256" key="7">
    <source>
        <dbReference type="ARBA" id="ARBA00022989"/>
    </source>
</evidence>
<dbReference type="InterPro" id="IPR001128">
    <property type="entry name" value="Cyt_P450"/>
</dbReference>
<evidence type="ECO:0000256" key="13">
    <source>
        <dbReference type="RuleBase" id="RU000461"/>
    </source>
</evidence>
<dbReference type="InterPro" id="IPR036396">
    <property type="entry name" value="Cyt_P450_sf"/>
</dbReference>
<reference evidence="15" key="1">
    <citation type="submission" date="2022-08" db="EMBL/GenBank/DDBJ databases">
        <authorList>
            <person name="Marques A."/>
        </authorList>
    </citation>
    <scope>NUCLEOTIDE SEQUENCE</scope>
    <source>
        <strain evidence="15">RhyPub2mFocal</strain>
        <tissue evidence="15">Leaves</tissue>
    </source>
</reference>
<keyword evidence="9 12" id="KW-0408">Iron</keyword>
<gene>
    <name evidence="15" type="ORF">LUZ62_050329</name>
</gene>
<dbReference type="PRINTS" id="PR00463">
    <property type="entry name" value="EP450I"/>
</dbReference>
<proteinExistence type="inferred from homology"/>
<feature type="transmembrane region" description="Helical" evidence="14">
    <location>
        <begin position="317"/>
        <end position="338"/>
    </location>
</feature>
<dbReference type="GO" id="GO:0016020">
    <property type="term" value="C:membrane"/>
    <property type="evidence" value="ECO:0007669"/>
    <property type="project" value="UniProtKB-SubCell"/>
</dbReference>
<evidence type="ECO:0000313" key="16">
    <source>
        <dbReference type="Proteomes" id="UP001140206"/>
    </source>
</evidence>
<dbReference type="InterPro" id="IPR017972">
    <property type="entry name" value="Cyt_P450_CS"/>
</dbReference>